<reference evidence="21 22" key="1">
    <citation type="submission" date="2022-02" db="EMBL/GenBank/DDBJ databases">
        <title>Paenibacillus sp. MBLB1776 Whole Genome Shotgun Sequencing.</title>
        <authorList>
            <person name="Hwang C.Y."/>
            <person name="Cho E.-S."/>
            <person name="Seo M.-J."/>
        </authorList>
    </citation>
    <scope>NUCLEOTIDE SEQUENCE [LARGE SCALE GENOMIC DNA]</scope>
    <source>
        <strain evidence="21 22">MBLB1776</strain>
    </source>
</reference>
<evidence type="ECO:0000256" key="1">
    <source>
        <dbReference type="ARBA" id="ARBA00007090"/>
    </source>
</evidence>
<dbReference type="GO" id="GO:0009002">
    <property type="term" value="F:serine-type D-Ala-D-Ala carboxypeptidase activity"/>
    <property type="evidence" value="ECO:0007669"/>
    <property type="project" value="UniProtKB-EC"/>
</dbReference>
<evidence type="ECO:0000256" key="9">
    <source>
        <dbReference type="ARBA" id="ARBA00022801"/>
    </source>
</evidence>
<protein>
    <submittedName>
        <fullName evidence="21">PBP1A family penicillin-binding protein</fullName>
    </submittedName>
</protein>
<evidence type="ECO:0000256" key="2">
    <source>
        <dbReference type="ARBA" id="ARBA00007739"/>
    </source>
</evidence>
<evidence type="ECO:0000256" key="14">
    <source>
        <dbReference type="ARBA" id="ARBA00023268"/>
    </source>
</evidence>
<dbReference type="InterPro" id="IPR012338">
    <property type="entry name" value="Beta-lactam/transpept-like"/>
</dbReference>
<dbReference type="InterPro" id="IPR001460">
    <property type="entry name" value="PCN-bd_Tpept"/>
</dbReference>
<evidence type="ECO:0000259" key="19">
    <source>
        <dbReference type="Pfam" id="PF00905"/>
    </source>
</evidence>
<dbReference type="InterPro" id="IPR050396">
    <property type="entry name" value="Glycosyltr_51/Transpeptidase"/>
</dbReference>
<dbReference type="FunFam" id="1.10.3810.10:FF:000001">
    <property type="entry name" value="Penicillin-binding protein 1A"/>
    <property type="match status" value="1"/>
</dbReference>
<evidence type="ECO:0000256" key="12">
    <source>
        <dbReference type="ARBA" id="ARBA00022989"/>
    </source>
</evidence>
<proteinExistence type="inferred from homology"/>
<dbReference type="GO" id="GO:0008360">
    <property type="term" value="P:regulation of cell shape"/>
    <property type="evidence" value="ECO:0007669"/>
    <property type="project" value="UniProtKB-KW"/>
</dbReference>
<dbReference type="Pfam" id="PF00905">
    <property type="entry name" value="Transpeptidase"/>
    <property type="match status" value="1"/>
</dbReference>
<dbReference type="PANTHER" id="PTHR32282:SF32">
    <property type="entry name" value="PENICILLIN-BINDING PROTEIN 2A"/>
    <property type="match status" value="1"/>
</dbReference>
<keyword evidence="6" id="KW-0328">Glycosyltransferase</keyword>
<dbReference type="GO" id="GO:0008658">
    <property type="term" value="F:penicillin binding"/>
    <property type="evidence" value="ECO:0007669"/>
    <property type="project" value="InterPro"/>
</dbReference>
<comment type="catalytic activity">
    <reaction evidence="17">
        <text>[GlcNAc-(1-&gt;4)-Mur2Ac(oyl-L-Ala-gamma-D-Glu-L-Lys-D-Ala-D-Ala)](n)-di-trans,octa-cis-undecaprenyl diphosphate + beta-D-GlcNAc-(1-&gt;4)-Mur2Ac(oyl-L-Ala-gamma-D-Glu-L-Lys-D-Ala-D-Ala)-di-trans,octa-cis-undecaprenyl diphosphate = [GlcNAc-(1-&gt;4)-Mur2Ac(oyl-L-Ala-gamma-D-Glu-L-Lys-D-Ala-D-Ala)](n+1)-di-trans,octa-cis-undecaprenyl diphosphate + di-trans,octa-cis-undecaprenyl diphosphate + H(+)</text>
        <dbReference type="Rhea" id="RHEA:23708"/>
        <dbReference type="Rhea" id="RHEA-COMP:9602"/>
        <dbReference type="Rhea" id="RHEA-COMP:9603"/>
        <dbReference type="ChEBI" id="CHEBI:15378"/>
        <dbReference type="ChEBI" id="CHEBI:58405"/>
        <dbReference type="ChEBI" id="CHEBI:60033"/>
        <dbReference type="ChEBI" id="CHEBI:78435"/>
        <dbReference type="EC" id="2.4.99.28"/>
    </reaction>
</comment>
<evidence type="ECO:0000256" key="11">
    <source>
        <dbReference type="ARBA" id="ARBA00022984"/>
    </source>
</evidence>
<dbReference type="GO" id="GO:0008955">
    <property type="term" value="F:peptidoglycan glycosyltransferase activity"/>
    <property type="evidence" value="ECO:0007669"/>
    <property type="project" value="UniProtKB-EC"/>
</dbReference>
<name>A0AA96LCD8_9BACL</name>
<evidence type="ECO:0000259" key="20">
    <source>
        <dbReference type="Pfam" id="PF00912"/>
    </source>
</evidence>
<keyword evidence="3" id="KW-1003">Cell membrane</keyword>
<feature type="region of interest" description="Disordered" evidence="18">
    <location>
        <begin position="646"/>
        <end position="723"/>
    </location>
</feature>
<keyword evidence="12" id="KW-1133">Transmembrane helix</keyword>
<feature type="compositionally biased region" description="Basic residues" evidence="18">
    <location>
        <begin position="714"/>
        <end position="723"/>
    </location>
</feature>
<comment type="similarity">
    <text evidence="1">In the C-terminal section; belongs to the transpeptidase family.</text>
</comment>
<keyword evidence="9" id="KW-0378">Hydrolase</keyword>
<evidence type="ECO:0000256" key="16">
    <source>
        <dbReference type="ARBA" id="ARBA00034000"/>
    </source>
</evidence>
<evidence type="ECO:0000256" key="15">
    <source>
        <dbReference type="ARBA" id="ARBA00023316"/>
    </source>
</evidence>
<dbReference type="RefSeq" id="WP_315604913.1">
    <property type="nucleotide sequence ID" value="NZ_CP130318.1"/>
</dbReference>
<keyword evidence="4" id="KW-0121">Carboxypeptidase</keyword>
<dbReference type="Proteomes" id="UP001305702">
    <property type="component" value="Chromosome"/>
</dbReference>
<keyword evidence="8" id="KW-0812">Transmembrane</keyword>
<dbReference type="AlphaFoldDB" id="A0AA96LCD8"/>
<evidence type="ECO:0000313" key="22">
    <source>
        <dbReference type="Proteomes" id="UP001305702"/>
    </source>
</evidence>
<organism evidence="21 22">
    <name type="scientific">Paenibacillus aurantius</name>
    <dbReference type="NCBI Taxonomy" id="2918900"/>
    <lineage>
        <taxon>Bacteria</taxon>
        <taxon>Bacillati</taxon>
        <taxon>Bacillota</taxon>
        <taxon>Bacilli</taxon>
        <taxon>Bacillales</taxon>
        <taxon>Paenibacillaceae</taxon>
        <taxon>Paenibacillus</taxon>
    </lineage>
</organism>
<evidence type="ECO:0000256" key="17">
    <source>
        <dbReference type="ARBA" id="ARBA00049902"/>
    </source>
</evidence>
<gene>
    <name evidence="21" type="ORF">MJA45_26650</name>
</gene>
<evidence type="ECO:0000256" key="6">
    <source>
        <dbReference type="ARBA" id="ARBA00022676"/>
    </source>
</evidence>
<dbReference type="GO" id="GO:0006508">
    <property type="term" value="P:proteolysis"/>
    <property type="evidence" value="ECO:0007669"/>
    <property type="project" value="UniProtKB-KW"/>
</dbReference>
<feature type="compositionally biased region" description="Pro residues" evidence="18">
    <location>
        <begin position="660"/>
        <end position="678"/>
    </location>
</feature>
<dbReference type="GO" id="GO:0030288">
    <property type="term" value="C:outer membrane-bounded periplasmic space"/>
    <property type="evidence" value="ECO:0007669"/>
    <property type="project" value="TreeGrafter"/>
</dbReference>
<evidence type="ECO:0000256" key="5">
    <source>
        <dbReference type="ARBA" id="ARBA00022670"/>
    </source>
</evidence>
<keyword evidence="11" id="KW-0573">Peptidoglycan synthesis</keyword>
<dbReference type="Pfam" id="PF00912">
    <property type="entry name" value="Transgly"/>
    <property type="match status" value="1"/>
</dbReference>
<dbReference type="InterPro" id="IPR023346">
    <property type="entry name" value="Lysozyme-like_dom_sf"/>
</dbReference>
<dbReference type="SUPFAM" id="SSF56601">
    <property type="entry name" value="beta-lactamase/transpeptidase-like"/>
    <property type="match status" value="1"/>
</dbReference>
<dbReference type="GO" id="GO:0009252">
    <property type="term" value="P:peptidoglycan biosynthetic process"/>
    <property type="evidence" value="ECO:0007669"/>
    <property type="project" value="UniProtKB-KW"/>
</dbReference>
<dbReference type="InterPro" id="IPR036950">
    <property type="entry name" value="PBP_transglycosylase"/>
</dbReference>
<keyword evidence="10" id="KW-0133">Cell shape</keyword>
<evidence type="ECO:0000256" key="18">
    <source>
        <dbReference type="SAM" id="MobiDB-lite"/>
    </source>
</evidence>
<dbReference type="NCBIfam" id="TIGR02074">
    <property type="entry name" value="PBP_1a_fam"/>
    <property type="match status" value="1"/>
</dbReference>
<dbReference type="GO" id="GO:0071555">
    <property type="term" value="P:cell wall organization"/>
    <property type="evidence" value="ECO:0007669"/>
    <property type="project" value="UniProtKB-KW"/>
</dbReference>
<dbReference type="PANTHER" id="PTHR32282">
    <property type="entry name" value="BINDING PROTEIN TRANSPEPTIDASE, PUTATIVE-RELATED"/>
    <property type="match status" value="1"/>
</dbReference>
<evidence type="ECO:0000256" key="7">
    <source>
        <dbReference type="ARBA" id="ARBA00022679"/>
    </source>
</evidence>
<dbReference type="EMBL" id="CP130318">
    <property type="protein sequence ID" value="WNQ11137.1"/>
    <property type="molecule type" value="Genomic_DNA"/>
</dbReference>
<accession>A0AA96LCD8</accession>
<dbReference type="InterPro" id="IPR001264">
    <property type="entry name" value="Glyco_trans_51"/>
</dbReference>
<evidence type="ECO:0000256" key="8">
    <source>
        <dbReference type="ARBA" id="ARBA00022692"/>
    </source>
</evidence>
<keyword evidence="14" id="KW-0511">Multifunctional enzyme</keyword>
<dbReference type="SUPFAM" id="SSF53955">
    <property type="entry name" value="Lysozyme-like"/>
    <property type="match status" value="1"/>
</dbReference>
<evidence type="ECO:0000256" key="13">
    <source>
        <dbReference type="ARBA" id="ARBA00023136"/>
    </source>
</evidence>
<evidence type="ECO:0000313" key="21">
    <source>
        <dbReference type="EMBL" id="WNQ11137.1"/>
    </source>
</evidence>
<dbReference type="KEGG" id="paun:MJA45_26650"/>
<evidence type="ECO:0000256" key="4">
    <source>
        <dbReference type="ARBA" id="ARBA00022645"/>
    </source>
</evidence>
<feature type="compositionally biased region" description="Basic and acidic residues" evidence="18">
    <location>
        <begin position="695"/>
        <end position="713"/>
    </location>
</feature>
<keyword evidence="22" id="KW-1185">Reference proteome</keyword>
<keyword evidence="7" id="KW-0808">Transferase</keyword>
<evidence type="ECO:0000256" key="3">
    <source>
        <dbReference type="ARBA" id="ARBA00022475"/>
    </source>
</evidence>
<sequence>MNLPRTVKRPARRQRPKLRTIVVPGTRKRVPLWKTKRLWLSLSAGVLLLLLVTGGLAAMAVSKLDVTKAGYPLPDPTNVYDRNGKAVAQFSSSKVEPVALDRIPLDLRNAVIATEDRRFYEHSGVDVQSLMRALWRDVRSQSFAEGGSTITQQLAKNLFLQSDKTLSRKFKEAGYALKIDLTYDKDEILELYLNSIYFGEGTWGVQGAAKVYFNKKVEDLTLEECAMLAALPKAPSRYSPYRDRAAALERRNVVLSLMKDQNFITGEAYAKAQAMPIAVRKPSEEETKDKYPSFVDYVLREAESVYGFTEDQIRNGGLEIYTTLDPVVQEAAEEVYRTDSFFPASKPDQLIQSGAAIVDHHDGSIRGLVGHRGEGVVRGFNYATQLVRQPGSAFKPLAVYGPALEKGYTPQSILFDGPLDIGGYQPRDWDNQTRGYVTLDEAVTKSWNIPAVWLLNEIGIDEGLAFAKRAGIPLTKEDRQLATALGGLSRGVSPLQMAQAFSAFPNLGEMHPAHAIAKITTRDGSVLVEAKEPPVKVTTPRVAYTITGLLGNVVRVGTGTEAGLDRPTAGKTGTTQLPDTPEFAGISGAVSKDAWFVGYTPELTAAIWMGYENTDKNHYLTTSGSAYPAQVFKEIMTRALINTPVQAFPEPPGGAIQAPPSEPPAGPYVPVSPRPEPAGPADNGNGEVRGNGPPPEDRGSGKEAKDDKPDKKDKGKGKGKKDD</sequence>
<dbReference type="Gene3D" id="1.10.3810.10">
    <property type="entry name" value="Biosynthetic peptidoglycan transglycosylase-like"/>
    <property type="match status" value="1"/>
</dbReference>
<keyword evidence="13" id="KW-0472">Membrane</keyword>
<evidence type="ECO:0000256" key="10">
    <source>
        <dbReference type="ARBA" id="ARBA00022960"/>
    </source>
</evidence>
<keyword evidence="5" id="KW-0645">Protease</keyword>
<dbReference type="Gene3D" id="3.40.710.10">
    <property type="entry name" value="DD-peptidase/beta-lactamase superfamily"/>
    <property type="match status" value="1"/>
</dbReference>
<comment type="similarity">
    <text evidence="2">In the N-terminal section; belongs to the glycosyltransferase 51 family.</text>
</comment>
<keyword evidence="15" id="KW-0961">Cell wall biogenesis/degradation</keyword>
<feature type="domain" description="Penicillin-binding protein transpeptidase" evidence="19">
    <location>
        <begin position="357"/>
        <end position="636"/>
    </location>
</feature>
<feature type="domain" description="Glycosyl transferase family 51" evidence="20">
    <location>
        <begin position="84"/>
        <end position="258"/>
    </location>
</feature>
<comment type="catalytic activity">
    <reaction evidence="16">
        <text>Preferential cleavage: (Ac)2-L-Lys-D-Ala-|-D-Ala. Also transpeptidation of peptidyl-alanyl moieties that are N-acyl substituents of D-alanine.</text>
        <dbReference type="EC" id="3.4.16.4"/>
    </reaction>
</comment>